<evidence type="ECO:0000313" key="8">
    <source>
        <dbReference type="EMBL" id="KAF1966066.1"/>
    </source>
</evidence>
<evidence type="ECO:0000259" key="7">
    <source>
        <dbReference type="Pfam" id="PF20684"/>
    </source>
</evidence>
<keyword evidence="2 6" id="KW-0812">Transmembrane</keyword>
<feature type="domain" description="Rhodopsin" evidence="7">
    <location>
        <begin position="44"/>
        <end position="293"/>
    </location>
</feature>
<accession>A0A6A5UT37</accession>
<evidence type="ECO:0000256" key="2">
    <source>
        <dbReference type="ARBA" id="ARBA00022692"/>
    </source>
</evidence>
<name>A0A6A5UT37_9PLEO</name>
<protein>
    <recommendedName>
        <fullName evidence="7">Rhodopsin domain-containing protein</fullName>
    </recommendedName>
</protein>
<feature type="transmembrane region" description="Helical" evidence="6">
    <location>
        <begin position="134"/>
        <end position="155"/>
    </location>
</feature>
<dbReference type="InterPro" id="IPR049326">
    <property type="entry name" value="Rhodopsin_dom_fungi"/>
</dbReference>
<keyword evidence="3 6" id="KW-1133">Transmembrane helix</keyword>
<feature type="transmembrane region" description="Helical" evidence="6">
    <location>
        <begin position="25"/>
        <end position="48"/>
    </location>
</feature>
<dbReference type="OrthoDB" id="61113at2759"/>
<comment type="similarity">
    <text evidence="5">Belongs to the SAT4 family.</text>
</comment>
<feature type="transmembrane region" description="Helical" evidence="6">
    <location>
        <begin position="191"/>
        <end position="216"/>
    </location>
</feature>
<dbReference type="GO" id="GO:0016020">
    <property type="term" value="C:membrane"/>
    <property type="evidence" value="ECO:0007669"/>
    <property type="project" value="UniProtKB-SubCell"/>
</dbReference>
<dbReference type="EMBL" id="ML976751">
    <property type="protein sequence ID" value="KAF1966066.1"/>
    <property type="molecule type" value="Genomic_DNA"/>
</dbReference>
<dbReference type="AlphaFoldDB" id="A0A6A5UT37"/>
<evidence type="ECO:0000256" key="6">
    <source>
        <dbReference type="SAM" id="Phobius"/>
    </source>
</evidence>
<feature type="transmembrane region" description="Helical" evidence="6">
    <location>
        <begin position="264"/>
        <end position="290"/>
    </location>
</feature>
<keyword evidence="4 6" id="KW-0472">Membrane</keyword>
<proteinExistence type="inferred from homology"/>
<evidence type="ECO:0000256" key="4">
    <source>
        <dbReference type="ARBA" id="ARBA00023136"/>
    </source>
</evidence>
<dbReference type="InterPro" id="IPR052337">
    <property type="entry name" value="SAT4-like"/>
</dbReference>
<dbReference type="PANTHER" id="PTHR33048">
    <property type="entry name" value="PTH11-LIKE INTEGRAL MEMBRANE PROTEIN (AFU_ORTHOLOGUE AFUA_5G11245)"/>
    <property type="match status" value="1"/>
</dbReference>
<sequence>MSGFADLYAHPPDHNDPIPASNRPAAIYGATLPFHILTWAAVAFRLYTRYRVVREPGWDDYLIIGGAIFNLMSLITFYICVHFGLGKHIFNIQPNHFITMFKLLYVQTASYYTCAGLVKLSLLCQYLRLFKKGALRYICIGLLVLTSLWSFLWFLQGWFPCFPVSGFWNRLSQPPPKCWGTSIADMKLSKAAFVGFAASNMTLDTIIFFIPVTLYLNPGIATKQAVALITLFLLGSIVLLMSILRLWTAVRNDRGGASTMDFTWWYPLTMIMAALEIDFAIICASIPIFWPVIVASLPQIFVTQEVRVTHHERLPDGAHMEYELGRTYSVKSNGGDSQENLTKIEGHAKTDYTDQLVVDHVTGKIKSNTEVVGYQKKKKKR</sequence>
<evidence type="ECO:0000313" key="9">
    <source>
        <dbReference type="Proteomes" id="UP000800036"/>
    </source>
</evidence>
<dbReference type="Proteomes" id="UP000800036">
    <property type="component" value="Unassembled WGS sequence"/>
</dbReference>
<dbReference type="PANTHER" id="PTHR33048:SF47">
    <property type="entry name" value="INTEGRAL MEMBRANE PROTEIN-RELATED"/>
    <property type="match status" value="1"/>
</dbReference>
<organism evidence="8 9">
    <name type="scientific">Bimuria novae-zelandiae CBS 107.79</name>
    <dbReference type="NCBI Taxonomy" id="1447943"/>
    <lineage>
        <taxon>Eukaryota</taxon>
        <taxon>Fungi</taxon>
        <taxon>Dikarya</taxon>
        <taxon>Ascomycota</taxon>
        <taxon>Pezizomycotina</taxon>
        <taxon>Dothideomycetes</taxon>
        <taxon>Pleosporomycetidae</taxon>
        <taxon>Pleosporales</taxon>
        <taxon>Massarineae</taxon>
        <taxon>Didymosphaeriaceae</taxon>
        <taxon>Bimuria</taxon>
    </lineage>
</organism>
<evidence type="ECO:0000256" key="1">
    <source>
        <dbReference type="ARBA" id="ARBA00004141"/>
    </source>
</evidence>
<feature type="transmembrane region" description="Helical" evidence="6">
    <location>
        <begin position="225"/>
        <end position="244"/>
    </location>
</feature>
<keyword evidence="9" id="KW-1185">Reference proteome</keyword>
<gene>
    <name evidence="8" type="ORF">BU23DRAFT_603768</name>
</gene>
<evidence type="ECO:0000256" key="3">
    <source>
        <dbReference type="ARBA" id="ARBA00022989"/>
    </source>
</evidence>
<feature type="transmembrane region" description="Helical" evidence="6">
    <location>
        <begin position="60"/>
        <end position="84"/>
    </location>
</feature>
<feature type="transmembrane region" description="Helical" evidence="6">
    <location>
        <begin position="104"/>
        <end position="122"/>
    </location>
</feature>
<comment type="subcellular location">
    <subcellularLocation>
        <location evidence="1">Membrane</location>
        <topology evidence="1">Multi-pass membrane protein</topology>
    </subcellularLocation>
</comment>
<reference evidence="8" key="1">
    <citation type="journal article" date="2020" name="Stud. Mycol.">
        <title>101 Dothideomycetes genomes: a test case for predicting lifestyles and emergence of pathogens.</title>
        <authorList>
            <person name="Haridas S."/>
            <person name="Albert R."/>
            <person name="Binder M."/>
            <person name="Bloem J."/>
            <person name="Labutti K."/>
            <person name="Salamov A."/>
            <person name="Andreopoulos B."/>
            <person name="Baker S."/>
            <person name="Barry K."/>
            <person name="Bills G."/>
            <person name="Bluhm B."/>
            <person name="Cannon C."/>
            <person name="Castanera R."/>
            <person name="Culley D."/>
            <person name="Daum C."/>
            <person name="Ezra D."/>
            <person name="Gonzalez J."/>
            <person name="Henrissat B."/>
            <person name="Kuo A."/>
            <person name="Liang C."/>
            <person name="Lipzen A."/>
            <person name="Lutzoni F."/>
            <person name="Magnuson J."/>
            <person name="Mondo S."/>
            <person name="Nolan M."/>
            <person name="Ohm R."/>
            <person name="Pangilinan J."/>
            <person name="Park H.-J."/>
            <person name="Ramirez L."/>
            <person name="Alfaro M."/>
            <person name="Sun H."/>
            <person name="Tritt A."/>
            <person name="Yoshinaga Y."/>
            <person name="Zwiers L.-H."/>
            <person name="Turgeon B."/>
            <person name="Goodwin S."/>
            <person name="Spatafora J."/>
            <person name="Crous P."/>
            <person name="Grigoriev I."/>
        </authorList>
    </citation>
    <scope>NUCLEOTIDE SEQUENCE</scope>
    <source>
        <strain evidence="8">CBS 107.79</strain>
    </source>
</reference>
<evidence type="ECO:0000256" key="5">
    <source>
        <dbReference type="ARBA" id="ARBA00038359"/>
    </source>
</evidence>
<dbReference type="Pfam" id="PF20684">
    <property type="entry name" value="Fung_rhodopsin"/>
    <property type="match status" value="1"/>
</dbReference>